<dbReference type="RefSeq" id="WP_007048588.1">
    <property type="nucleotide sequence ID" value="NZ_GG704771.1"/>
</dbReference>
<protein>
    <recommendedName>
        <fullName evidence="11">Molybdate-binding protein ModA</fullName>
    </recommendedName>
    <alternativeName>
        <fullName evidence="12">Molybdate/tungstate-binding protein ModA</fullName>
    </alternativeName>
</protein>
<dbReference type="GO" id="GO:0005886">
    <property type="term" value="C:plasma membrane"/>
    <property type="evidence" value="ECO:0007669"/>
    <property type="project" value="UniProtKB-SubCell"/>
</dbReference>
<evidence type="ECO:0000256" key="4">
    <source>
        <dbReference type="ARBA" id="ARBA00022475"/>
    </source>
</evidence>
<evidence type="ECO:0000256" key="10">
    <source>
        <dbReference type="ARBA" id="ARBA00062515"/>
    </source>
</evidence>
<proteinExistence type="inferred from homology"/>
<dbReference type="FunFam" id="3.40.190.10:FF:000030">
    <property type="entry name" value="Molybdate ABC transporter substrate-binding protein"/>
    <property type="match status" value="1"/>
</dbReference>
<comment type="caution">
    <text evidence="15">The sequence shown here is derived from an EMBL/GenBank/DDBJ whole genome shotgun (WGS) entry which is preliminary data.</text>
</comment>
<feature type="binding site" evidence="13">
    <location>
        <position position="48"/>
    </location>
    <ligand>
        <name>molybdate</name>
        <dbReference type="ChEBI" id="CHEBI:36264"/>
    </ligand>
</feature>
<accession>D1PS60</accession>
<organism evidence="15 16">
    <name type="scientific">Subdoligranulum variabile DSM 15176</name>
    <dbReference type="NCBI Taxonomy" id="411471"/>
    <lineage>
        <taxon>Bacteria</taxon>
        <taxon>Bacillati</taxon>
        <taxon>Bacillota</taxon>
        <taxon>Clostridia</taxon>
        <taxon>Eubacteriales</taxon>
        <taxon>Oscillospiraceae</taxon>
        <taxon>Subdoligranulum</taxon>
    </lineage>
</organism>
<dbReference type="GO" id="GO:0030973">
    <property type="term" value="F:molybdate ion binding"/>
    <property type="evidence" value="ECO:0007669"/>
    <property type="project" value="TreeGrafter"/>
</dbReference>
<feature type="signal peptide" evidence="14">
    <location>
        <begin position="1"/>
        <end position="26"/>
    </location>
</feature>
<evidence type="ECO:0000256" key="2">
    <source>
        <dbReference type="ARBA" id="ARBA00009175"/>
    </source>
</evidence>
<evidence type="ECO:0000256" key="5">
    <source>
        <dbReference type="ARBA" id="ARBA00022723"/>
    </source>
</evidence>
<dbReference type="SUPFAM" id="SSF53850">
    <property type="entry name" value="Periplasmic binding protein-like II"/>
    <property type="match status" value="1"/>
</dbReference>
<dbReference type="AlphaFoldDB" id="D1PS60"/>
<dbReference type="PANTHER" id="PTHR30632:SF0">
    <property type="entry name" value="SULFATE-BINDING PROTEIN"/>
    <property type="match status" value="1"/>
</dbReference>
<name>D1PS60_9FIRM</name>
<dbReference type="GO" id="GO:0015689">
    <property type="term" value="P:molybdate ion transport"/>
    <property type="evidence" value="ECO:0007669"/>
    <property type="project" value="InterPro"/>
</dbReference>
<evidence type="ECO:0000256" key="11">
    <source>
        <dbReference type="ARBA" id="ARBA00073171"/>
    </source>
</evidence>
<dbReference type="EMBL" id="ACBY02000070">
    <property type="protein sequence ID" value="EFB74437.1"/>
    <property type="molecule type" value="Genomic_DNA"/>
</dbReference>
<sequence length="271" mass="27684">MKKILAAALAALLVLSLAGCGTPAPASSAATADTAGEPVELVVFAAASLTETLTEIAGDYEAAHPGVTLTFNFDSSGTLKTQVEEGAACDVFLSAAEKQMDELEALGAVDTDTRLDLLENRVSLCVPEGNPADIQSFDDLAQRLTAGDILLAMGNSDVPVGQYTQKILAHYGLDEATLAAAGVLTYGTNVKEVTAQIAEASVDCGIVYATDACSAGLTVVDTATAELCGQVLYPAAVLSGSAHPEEARAFLAYLSTPEAMAVFRSVGFSAA</sequence>
<feature type="binding site" evidence="13">
    <location>
        <position position="190"/>
    </location>
    <ligand>
        <name>molybdate</name>
        <dbReference type="ChEBI" id="CHEBI:36264"/>
    </ligand>
</feature>
<feature type="binding site" evidence="13">
    <location>
        <position position="76"/>
    </location>
    <ligand>
        <name>molybdate</name>
        <dbReference type="ChEBI" id="CHEBI:36264"/>
    </ligand>
</feature>
<evidence type="ECO:0000256" key="12">
    <source>
        <dbReference type="ARBA" id="ARBA00078141"/>
    </source>
</evidence>
<keyword evidence="5 13" id="KW-0479">Metal-binding</keyword>
<dbReference type="GO" id="GO:0046872">
    <property type="term" value="F:metal ion binding"/>
    <property type="evidence" value="ECO:0007669"/>
    <property type="project" value="UniProtKB-KW"/>
</dbReference>
<keyword evidence="7" id="KW-0472">Membrane</keyword>
<evidence type="ECO:0000256" key="14">
    <source>
        <dbReference type="SAM" id="SignalP"/>
    </source>
</evidence>
<dbReference type="PROSITE" id="PS51257">
    <property type="entry name" value="PROKAR_LIPOPROTEIN"/>
    <property type="match status" value="1"/>
</dbReference>
<dbReference type="HOGENOM" id="CLU_065520_3_1_9"/>
<dbReference type="OrthoDB" id="9785015at2"/>
<feature type="binding site" evidence="13">
    <location>
        <position position="208"/>
    </location>
    <ligand>
        <name>molybdate</name>
        <dbReference type="ChEBI" id="CHEBI:36264"/>
    </ligand>
</feature>
<evidence type="ECO:0000313" key="15">
    <source>
        <dbReference type="EMBL" id="EFB74437.1"/>
    </source>
</evidence>
<evidence type="ECO:0000256" key="3">
    <source>
        <dbReference type="ARBA" id="ARBA00022448"/>
    </source>
</evidence>
<comment type="subcellular location">
    <subcellularLocation>
        <location evidence="1">Cell membrane</location>
    </subcellularLocation>
</comment>
<dbReference type="Proteomes" id="UP000003438">
    <property type="component" value="Unassembled WGS sequence"/>
</dbReference>
<dbReference type="NCBIfam" id="TIGR01256">
    <property type="entry name" value="modA"/>
    <property type="match status" value="1"/>
</dbReference>
<keyword evidence="13" id="KW-0500">Molybdenum</keyword>
<evidence type="ECO:0000256" key="9">
    <source>
        <dbReference type="ARBA" id="ARBA00056002"/>
    </source>
</evidence>
<comment type="similarity">
    <text evidence="2">Belongs to the bacterial solute-binding protein ModA family.</text>
</comment>
<dbReference type="PIRSF" id="PIRSF004846">
    <property type="entry name" value="ModA"/>
    <property type="match status" value="1"/>
</dbReference>
<dbReference type="Gene3D" id="3.40.190.10">
    <property type="entry name" value="Periplasmic binding protein-like II"/>
    <property type="match status" value="2"/>
</dbReference>
<keyword evidence="8" id="KW-0826">Tungsten</keyword>
<dbReference type="STRING" id="411471.SUBVAR_07243"/>
<evidence type="ECO:0000256" key="8">
    <source>
        <dbReference type="ARBA" id="ARBA00023245"/>
    </source>
</evidence>
<comment type="subunit">
    <text evidence="10">The complex is composed of two ATP-binding proteins (ModC), two transmembrane proteins (ModB) and a solute-binding protein (ModA).</text>
</comment>
<evidence type="ECO:0000256" key="13">
    <source>
        <dbReference type="PIRSR" id="PIRSR004846-1"/>
    </source>
</evidence>
<dbReference type="InterPro" id="IPR005950">
    <property type="entry name" value="ModA"/>
</dbReference>
<evidence type="ECO:0000256" key="6">
    <source>
        <dbReference type="ARBA" id="ARBA00022729"/>
    </source>
</evidence>
<keyword evidence="4" id="KW-1003">Cell membrane</keyword>
<evidence type="ECO:0000256" key="1">
    <source>
        <dbReference type="ARBA" id="ARBA00004236"/>
    </source>
</evidence>
<dbReference type="PANTHER" id="PTHR30632">
    <property type="entry name" value="MOLYBDATE-BINDING PERIPLASMIC PROTEIN"/>
    <property type="match status" value="1"/>
</dbReference>
<evidence type="ECO:0000256" key="7">
    <source>
        <dbReference type="ARBA" id="ARBA00023136"/>
    </source>
</evidence>
<dbReference type="InterPro" id="IPR050682">
    <property type="entry name" value="ModA/WtpA"/>
</dbReference>
<evidence type="ECO:0000313" key="16">
    <source>
        <dbReference type="Proteomes" id="UP000003438"/>
    </source>
</evidence>
<comment type="function">
    <text evidence="9">Involved in the transport of molybdenum into the cell. Part of the binding-protein-dependent transport system ModABCD.</text>
</comment>
<keyword evidence="6 14" id="KW-0732">Signal</keyword>
<keyword evidence="16" id="KW-1185">Reference proteome</keyword>
<gene>
    <name evidence="15" type="primary">modA</name>
    <name evidence="15" type="ORF">SUBVAR_07243</name>
</gene>
<keyword evidence="3" id="KW-0813">Transport</keyword>
<dbReference type="Pfam" id="PF13531">
    <property type="entry name" value="SBP_bac_11"/>
    <property type="match status" value="1"/>
</dbReference>
<feature type="chain" id="PRO_5003025115" description="Molybdate-binding protein ModA" evidence="14">
    <location>
        <begin position="27"/>
        <end position="271"/>
    </location>
</feature>
<reference evidence="15" key="1">
    <citation type="submission" date="2009-12" db="EMBL/GenBank/DDBJ databases">
        <authorList>
            <person name="Weinstock G."/>
            <person name="Sodergren E."/>
            <person name="Clifton S."/>
            <person name="Fulton L."/>
            <person name="Fulton B."/>
            <person name="Courtney L."/>
            <person name="Fronick C."/>
            <person name="Harrison M."/>
            <person name="Strong C."/>
            <person name="Farmer C."/>
            <person name="Delahaunty K."/>
            <person name="Markovic C."/>
            <person name="Hall O."/>
            <person name="Minx P."/>
            <person name="Tomlinson C."/>
            <person name="Mitreva M."/>
            <person name="Nelson J."/>
            <person name="Hou S."/>
            <person name="Wollam A."/>
            <person name="Pepin K.H."/>
            <person name="Johnson M."/>
            <person name="Bhonagiri V."/>
            <person name="Nash W.E."/>
            <person name="Warren W."/>
            <person name="Chinwalla A."/>
            <person name="Mardis E.R."/>
            <person name="Wilson R.K."/>
        </authorList>
    </citation>
    <scope>NUCLEOTIDE SEQUENCE [LARGE SCALE GENOMIC DNA]</scope>
    <source>
        <strain evidence="15">DSM 15176</strain>
    </source>
</reference>
<dbReference type="eggNOG" id="COG0725">
    <property type="taxonomic scope" value="Bacteria"/>
</dbReference>